<evidence type="ECO:0000256" key="10">
    <source>
        <dbReference type="HAMAP-Rule" id="MF_00379"/>
    </source>
</evidence>
<accession>A0A833H4R6</accession>
<dbReference type="InterPro" id="IPR027417">
    <property type="entry name" value="P-loop_NTPase"/>
</dbReference>
<dbReference type="PROSITE" id="PS51709">
    <property type="entry name" value="G_TRME"/>
    <property type="match status" value="1"/>
</dbReference>
<dbReference type="CDD" id="cd04164">
    <property type="entry name" value="trmE"/>
    <property type="match status" value="1"/>
</dbReference>
<dbReference type="Pfam" id="PF12631">
    <property type="entry name" value="MnmE_helical"/>
    <property type="match status" value="1"/>
</dbReference>
<evidence type="ECO:0000256" key="8">
    <source>
        <dbReference type="ARBA" id="ARBA00022958"/>
    </source>
</evidence>
<reference evidence="13 14" key="1">
    <citation type="submission" date="2019-10" db="EMBL/GenBank/DDBJ databases">
        <title>Extracellular Electron Transfer in a Candidatus Methanoperedens spp. Enrichment Culture.</title>
        <authorList>
            <person name="Berger S."/>
            <person name="Rangel Shaw D."/>
            <person name="Berben T."/>
            <person name="In 'T Zandt M."/>
            <person name="Frank J."/>
            <person name="Reimann J."/>
            <person name="Jetten M.S.M."/>
            <person name="Welte C.U."/>
        </authorList>
    </citation>
    <scope>NUCLEOTIDE SEQUENCE [LARGE SCALE GENOMIC DNA]</scope>
    <source>
        <strain evidence="13">SB12</strain>
    </source>
</reference>
<organism evidence="13 14">
    <name type="scientific">Leptonema illini</name>
    <dbReference type="NCBI Taxonomy" id="183"/>
    <lineage>
        <taxon>Bacteria</taxon>
        <taxon>Pseudomonadati</taxon>
        <taxon>Spirochaetota</taxon>
        <taxon>Spirochaetia</taxon>
        <taxon>Leptospirales</taxon>
        <taxon>Leptospiraceae</taxon>
        <taxon>Leptonema</taxon>
    </lineage>
</organism>
<feature type="binding site" evidence="10">
    <location>
        <begin position="275"/>
        <end position="278"/>
    </location>
    <ligand>
        <name>GTP</name>
        <dbReference type="ChEBI" id="CHEBI:37565"/>
    </ligand>
</feature>
<evidence type="ECO:0000256" key="1">
    <source>
        <dbReference type="ARBA" id="ARBA00011043"/>
    </source>
</evidence>
<feature type="domain" description="TrmE-type G" evidence="12">
    <location>
        <begin position="221"/>
        <end position="388"/>
    </location>
</feature>
<evidence type="ECO:0000256" key="7">
    <source>
        <dbReference type="ARBA" id="ARBA00022842"/>
    </source>
</evidence>
<dbReference type="GO" id="GO:0030488">
    <property type="term" value="P:tRNA methylation"/>
    <property type="evidence" value="ECO:0007669"/>
    <property type="project" value="TreeGrafter"/>
</dbReference>
<dbReference type="InterPro" id="IPR027266">
    <property type="entry name" value="TrmE/GcvT-like"/>
</dbReference>
<keyword evidence="5 10" id="KW-0547">Nucleotide-binding</keyword>
<dbReference type="Gene3D" id="1.20.120.430">
    <property type="entry name" value="tRNA modification GTPase MnmE domain 2"/>
    <property type="match status" value="1"/>
</dbReference>
<comment type="function">
    <text evidence="10">Exhibits a very high intrinsic GTPase hydrolysis rate. Involved in the addition of a carboxymethylaminomethyl (cmnm) group at the wobble position (U34) of certain tRNAs, forming tRNA-cmnm(5)s(2)U34.</text>
</comment>
<dbReference type="SUPFAM" id="SSF52540">
    <property type="entry name" value="P-loop containing nucleoside triphosphate hydrolases"/>
    <property type="match status" value="1"/>
</dbReference>
<keyword evidence="2 10" id="KW-0963">Cytoplasm</keyword>
<dbReference type="GO" id="GO:0005525">
    <property type="term" value="F:GTP binding"/>
    <property type="evidence" value="ECO:0007669"/>
    <property type="project" value="UniProtKB-UniRule"/>
</dbReference>
<feature type="binding site" evidence="10">
    <location>
        <begin position="250"/>
        <end position="256"/>
    </location>
    <ligand>
        <name>GTP</name>
        <dbReference type="ChEBI" id="CHEBI:37565"/>
    </ligand>
</feature>
<keyword evidence="8 10" id="KW-0630">Potassium</keyword>
<dbReference type="GO" id="GO:0003924">
    <property type="term" value="F:GTPase activity"/>
    <property type="evidence" value="ECO:0007669"/>
    <property type="project" value="UniProtKB-UniRule"/>
</dbReference>
<feature type="binding site" evidence="10">
    <location>
        <position position="250"/>
    </location>
    <ligand>
        <name>K(+)</name>
        <dbReference type="ChEBI" id="CHEBI:29103"/>
    </ligand>
</feature>
<dbReference type="GO" id="GO:0002098">
    <property type="term" value="P:tRNA wobble uridine modification"/>
    <property type="evidence" value="ECO:0007669"/>
    <property type="project" value="TreeGrafter"/>
</dbReference>
<dbReference type="Gene3D" id="3.30.1360.120">
    <property type="entry name" value="Probable tRNA modification gtpase trme, domain 1"/>
    <property type="match status" value="1"/>
</dbReference>
<proteinExistence type="inferred from homology"/>
<evidence type="ECO:0000259" key="12">
    <source>
        <dbReference type="PROSITE" id="PS51709"/>
    </source>
</evidence>
<dbReference type="AlphaFoldDB" id="A0A833H4R6"/>
<feature type="binding site" evidence="10">
    <location>
        <position position="24"/>
    </location>
    <ligand>
        <name>(6S)-5-formyl-5,6,7,8-tetrahydrofolate</name>
        <dbReference type="ChEBI" id="CHEBI:57457"/>
    </ligand>
</feature>
<comment type="caution">
    <text evidence="10">Lacks conserved residue(s) required for the propagation of feature annotation.</text>
</comment>
<dbReference type="EC" id="3.6.-.-" evidence="10"/>
<dbReference type="EMBL" id="WBUI01000001">
    <property type="protein sequence ID" value="KAB2935351.1"/>
    <property type="molecule type" value="Genomic_DNA"/>
</dbReference>
<gene>
    <name evidence="10 13" type="primary">mnmE</name>
    <name evidence="10" type="synonym">trmE</name>
    <name evidence="13" type="ORF">F9K24_01080</name>
</gene>
<evidence type="ECO:0000313" key="13">
    <source>
        <dbReference type="EMBL" id="KAB2935351.1"/>
    </source>
</evidence>
<keyword evidence="4 10" id="KW-0479">Metal-binding</keyword>
<dbReference type="InterPro" id="IPR006073">
    <property type="entry name" value="GTP-bd"/>
</dbReference>
<keyword evidence="7 10" id="KW-0460">Magnesium</keyword>
<name>A0A833H4R6_9LEPT</name>
<feature type="binding site" evidence="10">
    <location>
        <position position="252"/>
    </location>
    <ligand>
        <name>K(+)</name>
        <dbReference type="ChEBI" id="CHEBI:29103"/>
    </ligand>
</feature>
<evidence type="ECO:0000256" key="6">
    <source>
        <dbReference type="ARBA" id="ARBA00022801"/>
    </source>
</evidence>
<feature type="binding site" evidence="10">
    <location>
        <begin position="231"/>
        <end position="236"/>
    </location>
    <ligand>
        <name>GTP</name>
        <dbReference type="ChEBI" id="CHEBI:37565"/>
    </ligand>
</feature>
<comment type="similarity">
    <text evidence="1 10 11">Belongs to the TRAFAC class TrmE-Era-EngA-EngB-Septin-like GTPase superfamily. TrmE GTPase family.</text>
</comment>
<evidence type="ECO:0000256" key="2">
    <source>
        <dbReference type="ARBA" id="ARBA00022490"/>
    </source>
</evidence>
<dbReference type="GO" id="GO:0046872">
    <property type="term" value="F:metal ion binding"/>
    <property type="evidence" value="ECO:0007669"/>
    <property type="project" value="UniProtKB-KW"/>
</dbReference>
<dbReference type="InterPro" id="IPR004520">
    <property type="entry name" value="GTPase_MnmE"/>
</dbReference>
<dbReference type="Gene3D" id="3.40.50.300">
    <property type="entry name" value="P-loop containing nucleotide triphosphate hydrolases"/>
    <property type="match status" value="1"/>
</dbReference>
<protein>
    <recommendedName>
        <fullName evidence="10">tRNA modification GTPase MnmE</fullName>
        <ecNumber evidence="10">3.6.-.-</ecNumber>
    </recommendedName>
</protein>
<evidence type="ECO:0000313" key="14">
    <source>
        <dbReference type="Proteomes" id="UP000460298"/>
    </source>
</evidence>
<feature type="binding site" evidence="10">
    <location>
        <position position="256"/>
    </location>
    <ligand>
        <name>Mg(2+)</name>
        <dbReference type="ChEBI" id="CHEBI:18420"/>
    </ligand>
</feature>
<feature type="binding site" evidence="10">
    <location>
        <position position="255"/>
    </location>
    <ligand>
        <name>K(+)</name>
        <dbReference type="ChEBI" id="CHEBI:29103"/>
    </ligand>
</feature>
<feature type="binding site" evidence="10">
    <location>
        <position position="465"/>
    </location>
    <ligand>
        <name>(6S)-5-formyl-5,6,7,8-tetrahydrofolate</name>
        <dbReference type="ChEBI" id="CHEBI:57457"/>
    </ligand>
</feature>
<dbReference type="InterPro" id="IPR018948">
    <property type="entry name" value="GTP-bd_TrmE_N"/>
</dbReference>
<feature type="binding site" evidence="10">
    <location>
        <position position="125"/>
    </location>
    <ligand>
        <name>(6S)-5-formyl-5,6,7,8-tetrahydrofolate</name>
        <dbReference type="ChEBI" id="CHEBI:57457"/>
    </ligand>
</feature>
<comment type="caution">
    <text evidence="13">The sequence shown here is derived from an EMBL/GenBank/DDBJ whole genome shotgun (WGS) entry which is preliminary data.</text>
</comment>
<evidence type="ECO:0000256" key="5">
    <source>
        <dbReference type="ARBA" id="ARBA00022741"/>
    </source>
</evidence>
<feature type="binding site" evidence="10">
    <location>
        <position position="235"/>
    </location>
    <ligand>
        <name>Mg(2+)</name>
        <dbReference type="ChEBI" id="CHEBI:18420"/>
    </ligand>
</feature>
<comment type="subunit">
    <text evidence="10">Homodimer. Heterotetramer of two MnmE and two MnmG subunits.</text>
</comment>
<sequence>MIQERDTIAALSTAPGRGAIAVVRISGLATAEAVRRFCITKGPSAIERPRVMTRVDVRSDDVFIDDGLAVYFPGPHSYTGEDCAEIFLHGSPLIVRRLLTELSEKLGIRPALAGEFTRRAFQNGRMDLTTAESVRRIIDARSQYELQGAQRLYSGELKRSIARFRSALMNLKAETEAEVDFSDEDLTFESKDARRRRVHDLLQQIDDILARSGAAQRVSEGFRIALIGATNAGKSSLLNRLLGWDRSIVSDVHGTTRDYVSEDVELGEFRVRFIDTAGLRLTEDSIEREGIRRSIEEMKRSQLILHLIDGSRESIEINEALEYELSQSSESKKIIHVLNKVDILHERAQSDTYFDGIRRNGTFELIRISCKTGEGVDVLHRRIVSHLEEEPGGLDPFLLEERHRHHFQAMREALQRLLSLWSDGAPDEICALEIDTALQNAADITGEITTEDILGRIFSVFCVGK</sequence>
<dbReference type="NCBIfam" id="TIGR00450">
    <property type="entry name" value="mnmE_trmE_thdF"/>
    <property type="match status" value="1"/>
</dbReference>
<dbReference type="InterPro" id="IPR025867">
    <property type="entry name" value="MnmE_helical"/>
</dbReference>
<dbReference type="InterPro" id="IPR031168">
    <property type="entry name" value="G_TrmE"/>
</dbReference>
<feature type="binding site" evidence="10">
    <location>
        <position position="231"/>
    </location>
    <ligand>
        <name>K(+)</name>
        <dbReference type="ChEBI" id="CHEBI:29103"/>
    </ligand>
</feature>
<keyword evidence="3 10" id="KW-0819">tRNA processing</keyword>
<dbReference type="Pfam" id="PF10396">
    <property type="entry name" value="TrmE_N"/>
    <property type="match status" value="1"/>
</dbReference>
<feature type="binding site" evidence="10">
    <location>
        <position position="85"/>
    </location>
    <ligand>
        <name>(6S)-5-formyl-5,6,7,8-tetrahydrofolate</name>
        <dbReference type="ChEBI" id="CHEBI:57457"/>
    </ligand>
</feature>
<dbReference type="CDD" id="cd14858">
    <property type="entry name" value="TrmE_N"/>
    <property type="match status" value="1"/>
</dbReference>
<dbReference type="NCBIfam" id="TIGR00231">
    <property type="entry name" value="small_GTP"/>
    <property type="match status" value="1"/>
</dbReference>
<dbReference type="FunFam" id="3.40.50.300:FF:001376">
    <property type="entry name" value="tRNA modification GTPase MnmE"/>
    <property type="match status" value="1"/>
</dbReference>
<keyword evidence="9 10" id="KW-0342">GTP-binding</keyword>
<comment type="cofactor">
    <cofactor evidence="10">
        <name>K(+)</name>
        <dbReference type="ChEBI" id="CHEBI:29103"/>
    </cofactor>
    <text evidence="10">Binds 1 potassium ion per subunit.</text>
</comment>
<keyword evidence="6 10" id="KW-0378">Hydrolase</keyword>
<dbReference type="HAMAP" id="MF_00379">
    <property type="entry name" value="GTPase_MnmE"/>
    <property type="match status" value="1"/>
</dbReference>
<dbReference type="Proteomes" id="UP000460298">
    <property type="component" value="Unassembled WGS sequence"/>
</dbReference>
<evidence type="ECO:0000256" key="9">
    <source>
        <dbReference type="ARBA" id="ARBA00023134"/>
    </source>
</evidence>
<dbReference type="InterPro" id="IPR005225">
    <property type="entry name" value="Small_GTP-bd"/>
</dbReference>
<dbReference type="PANTHER" id="PTHR42714:SF2">
    <property type="entry name" value="TRNA MODIFICATION GTPASE GTPBP3, MITOCHONDRIAL"/>
    <property type="match status" value="1"/>
</dbReference>
<dbReference type="InterPro" id="IPR027368">
    <property type="entry name" value="MnmE_dom2"/>
</dbReference>
<comment type="subcellular location">
    <subcellularLocation>
        <location evidence="10">Cytoplasm</location>
    </subcellularLocation>
</comment>
<dbReference type="GO" id="GO:0005829">
    <property type="term" value="C:cytosol"/>
    <property type="evidence" value="ECO:0007669"/>
    <property type="project" value="TreeGrafter"/>
</dbReference>
<evidence type="ECO:0000256" key="3">
    <source>
        <dbReference type="ARBA" id="ARBA00022694"/>
    </source>
</evidence>
<evidence type="ECO:0000256" key="11">
    <source>
        <dbReference type="RuleBase" id="RU003313"/>
    </source>
</evidence>
<dbReference type="PRINTS" id="PR00449">
    <property type="entry name" value="RASTRNSFRMNG"/>
</dbReference>
<dbReference type="Pfam" id="PF01926">
    <property type="entry name" value="MMR_HSR1"/>
    <property type="match status" value="1"/>
</dbReference>
<dbReference type="PANTHER" id="PTHR42714">
    <property type="entry name" value="TRNA MODIFICATION GTPASE GTPBP3"/>
    <property type="match status" value="1"/>
</dbReference>
<evidence type="ECO:0000256" key="4">
    <source>
        <dbReference type="ARBA" id="ARBA00022723"/>
    </source>
</evidence>
<dbReference type="NCBIfam" id="NF003661">
    <property type="entry name" value="PRK05291.1-3"/>
    <property type="match status" value="1"/>
</dbReference>